<keyword evidence="3" id="KW-0547">Nucleotide-binding</keyword>
<feature type="domain" description="ATP-grasp" evidence="5">
    <location>
        <begin position="459"/>
        <end position="658"/>
    </location>
</feature>
<dbReference type="RefSeq" id="WP_029184564.1">
    <property type="nucleotide sequence ID" value="NZ_BCMK01000001.1"/>
</dbReference>
<dbReference type="InterPro" id="IPR036052">
    <property type="entry name" value="TrpB-like_PALP_sf"/>
</dbReference>
<dbReference type="SUPFAM" id="SSF53686">
    <property type="entry name" value="Tryptophan synthase beta subunit-like PLP-dependent enzymes"/>
    <property type="match status" value="1"/>
</dbReference>
<dbReference type="Proteomes" id="UP001272987">
    <property type="component" value="Unassembled WGS sequence"/>
</dbReference>
<dbReference type="SUPFAM" id="SSF56059">
    <property type="entry name" value="Glutathione synthetase ATP-binding domain-like"/>
    <property type="match status" value="1"/>
</dbReference>
<evidence type="ECO:0000313" key="8">
    <source>
        <dbReference type="Proteomes" id="UP001272987"/>
    </source>
</evidence>
<dbReference type="Pfam" id="PF18603">
    <property type="entry name" value="LAL_C2"/>
    <property type="match status" value="1"/>
</dbReference>
<dbReference type="GO" id="GO:1901605">
    <property type="term" value="P:alpha-amino acid metabolic process"/>
    <property type="evidence" value="ECO:0007669"/>
    <property type="project" value="UniProtKB-ARBA"/>
</dbReference>
<evidence type="ECO:0000256" key="1">
    <source>
        <dbReference type="ARBA" id="ARBA00001933"/>
    </source>
</evidence>
<dbReference type="Gene3D" id="3.30.470.20">
    <property type="entry name" value="ATP-grasp fold, B domain"/>
    <property type="match status" value="1"/>
</dbReference>
<evidence type="ECO:0000313" key="7">
    <source>
        <dbReference type="EMBL" id="MDX3021824.1"/>
    </source>
</evidence>
<dbReference type="Gene3D" id="3.40.50.20">
    <property type="match status" value="1"/>
</dbReference>
<keyword evidence="8" id="KW-1185">Reference proteome</keyword>
<dbReference type="EMBL" id="JARAWC010000013">
    <property type="protein sequence ID" value="MDX2961940.1"/>
    <property type="molecule type" value="Genomic_DNA"/>
</dbReference>
<dbReference type="GO" id="GO:0005524">
    <property type="term" value="F:ATP binding"/>
    <property type="evidence" value="ECO:0007669"/>
    <property type="project" value="UniProtKB-UniRule"/>
</dbReference>
<dbReference type="PANTHER" id="PTHR10314">
    <property type="entry name" value="CYSTATHIONINE BETA-SYNTHASE"/>
    <property type="match status" value="1"/>
</dbReference>
<name>A0AAP6EH27_9ACTN</name>
<dbReference type="PROSITE" id="PS50975">
    <property type="entry name" value="ATP_GRASP"/>
    <property type="match status" value="1"/>
</dbReference>
<dbReference type="InterPro" id="IPR050214">
    <property type="entry name" value="Cys_Synth/Cystath_Beta-Synth"/>
</dbReference>
<proteinExistence type="predicted"/>
<evidence type="ECO:0000256" key="2">
    <source>
        <dbReference type="ARBA" id="ARBA00022898"/>
    </source>
</evidence>
<dbReference type="CDD" id="cd01561">
    <property type="entry name" value="CBS_like"/>
    <property type="match status" value="1"/>
</dbReference>
<gene>
    <name evidence="6" type="ORF">PV399_19820</name>
    <name evidence="7" type="ORF">PV666_28620</name>
</gene>
<feature type="region of interest" description="Disordered" evidence="4">
    <location>
        <begin position="317"/>
        <end position="341"/>
    </location>
</feature>
<evidence type="ECO:0000313" key="9">
    <source>
        <dbReference type="Proteomes" id="UP001282288"/>
    </source>
</evidence>
<dbReference type="InterPro" id="IPR011761">
    <property type="entry name" value="ATP-grasp"/>
</dbReference>
<dbReference type="EMBL" id="JARAWP010000018">
    <property type="protein sequence ID" value="MDX3021824.1"/>
    <property type="molecule type" value="Genomic_DNA"/>
</dbReference>
<comment type="caution">
    <text evidence="6">The sequence shown here is derived from an EMBL/GenBank/DDBJ whole genome shotgun (WGS) entry which is preliminary data.</text>
</comment>
<keyword evidence="3" id="KW-0067">ATP-binding</keyword>
<dbReference type="Pfam" id="PF00291">
    <property type="entry name" value="PALP"/>
    <property type="match status" value="1"/>
</dbReference>
<accession>A0AAP6EH27</accession>
<comment type="cofactor">
    <cofactor evidence="1">
        <name>pyridoxal 5'-phosphate</name>
        <dbReference type="ChEBI" id="CHEBI:597326"/>
    </cofactor>
</comment>
<feature type="compositionally biased region" description="Polar residues" evidence="4">
    <location>
        <begin position="324"/>
        <end position="333"/>
    </location>
</feature>
<dbReference type="InterPro" id="IPR001926">
    <property type="entry name" value="TrpB-like_PALP"/>
</dbReference>
<dbReference type="Pfam" id="PF13535">
    <property type="entry name" value="ATP-grasp_4"/>
    <property type="match status" value="1"/>
</dbReference>
<sequence length="757" mass="81646">MLFESVTAAIGHTPVLRVPMEAADGVEIYLKLEFQNLYGMKDRVARNIITEARRRGTLAEGAPIIESSSGTMALGVALVGASLGHRVHIVTDPRIDRITLAKLRALGCEVHIVDAMTGKGWQSARLELLHRLRADLPGAFWPDQYENPDNPAAYRLLAAELTEDLGDFDVLVGSVGSGGSLCGTARALKDTLPDLRVAGVDSVGSVLFGQPDRPGRRQSGLGNSLLPGNLDRRLIHEVHWLNDREALSAARELAREQQIFAGNTSGSVYRVVKHLAARAEPGTRIVGILPDRGDRYVDTIYDDGYWAAEALDAQPASPAPATISARSGQTAETWSRAEDIDRSQSGQRLLFIESNTTGTGMLALGLTRDFGPRPVLLTNDPGRYRGLTDTGADVVTCDTNSLTALRETILREFRREQIAGITTTSDFYLTPTAELAAWLGLPGSPVDAVARCRDKSRTRHALRAAGIHRPRFATVTADHEAGTALARIGLPCVTKPVDDSGSHHVLLCTTPDQVRAQVRQILAEETNVRGQRTAGAVLIEEYLDGPEYSVETITRHGGTQCVGIVEKHLTGRPHFVEHRHVFPAPLSPADAHTITDTVRRALDAVGLTDGTAHTEVRLTRNGPAVIEINGRPAGGMIPELIRLTTGLTLQEQQLRIALGLRPHTPAPPDGVAVIQFLLTDRAGTLARVDGVDAARAVDAVQQVVVTARPGQQIQPARDAYHRLGYVISWAPTADEATAACAKAHAELTVVREEPHPR</sequence>
<evidence type="ECO:0000256" key="4">
    <source>
        <dbReference type="SAM" id="MobiDB-lite"/>
    </source>
</evidence>
<reference evidence="6 8" key="1">
    <citation type="journal article" date="2023" name="Microb. Genom.">
        <title>Mesoterricola silvestris gen. nov., sp. nov., Mesoterricola sediminis sp. nov., Geothrix oryzae sp. nov., Geothrix edaphica sp. nov., Geothrix rubra sp. nov., and Geothrix limicola sp. nov., six novel members of Acidobacteriota isolated from soils.</title>
        <authorList>
            <person name="Weisberg A.J."/>
            <person name="Pearce E."/>
            <person name="Kramer C.G."/>
            <person name="Chang J.H."/>
            <person name="Clarke C.R."/>
        </authorList>
    </citation>
    <scope>NUCLEOTIDE SEQUENCE</scope>
    <source>
        <strain evidence="7 8">NB05-1H</strain>
        <strain evidence="6">NRRL_B-16521</strain>
    </source>
</reference>
<dbReference type="Proteomes" id="UP001282288">
    <property type="component" value="Unassembled WGS sequence"/>
</dbReference>
<dbReference type="InterPro" id="IPR040570">
    <property type="entry name" value="LAL_C2"/>
</dbReference>
<keyword evidence="2" id="KW-0663">Pyridoxal phosphate</keyword>
<protein>
    <submittedName>
        <fullName evidence="6">Pyridoxal-phosphate dependent enzyme</fullName>
    </submittedName>
</protein>
<dbReference type="SMART" id="SM01209">
    <property type="entry name" value="GARS_A"/>
    <property type="match status" value="1"/>
</dbReference>
<dbReference type="GeneID" id="69813745"/>
<evidence type="ECO:0000256" key="3">
    <source>
        <dbReference type="PROSITE-ProRule" id="PRU00409"/>
    </source>
</evidence>
<dbReference type="Gene3D" id="3.40.50.1100">
    <property type="match status" value="2"/>
</dbReference>
<dbReference type="AlphaFoldDB" id="A0AAP6EH27"/>
<evidence type="ECO:0000259" key="5">
    <source>
        <dbReference type="PROSITE" id="PS50975"/>
    </source>
</evidence>
<dbReference type="GO" id="GO:0046872">
    <property type="term" value="F:metal ion binding"/>
    <property type="evidence" value="ECO:0007669"/>
    <property type="project" value="InterPro"/>
</dbReference>
<organism evidence="6 9">
    <name type="scientific">Streptomyces acidiscabies</name>
    <dbReference type="NCBI Taxonomy" id="42234"/>
    <lineage>
        <taxon>Bacteria</taxon>
        <taxon>Bacillati</taxon>
        <taxon>Actinomycetota</taxon>
        <taxon>Actinomycetes</taxon>
        <taxon>Kitasatosporales</taxon>
        <taxon>Streptomycetaceae</taxon>
        <taxon>Streptomyces</taxon>
    </lineage>
</organism>
<evidence type="ECO:0000313" key="6">
    <source>
        <dbReference type="EMBL" id="MDX2961940.1"/>
    </source>
</evidence>